<evidence type="ECO:0000313" key="4">
    <source>
        <dbReference type="Proteomes" id="UP000663828"/>
    </source>
</evidence>
<name>A0A814J4N0_ADIRI</name>
<dbReference type="Proteomes" id="UP000663828">
    <property type="component" value="Unassembled WGS sequence"/>
</dbReference>
<accession>A0A814J4N0</accession>
<organism evidence="3 4">
    <name type="scientific">Adineta ricciae</name>
    <name type="common">Rotifer</name>
    <dbReference type="NCBI Taxonomy" id="249248"/>
    <lineage>
        <taxon>Eukaryota</taxon>
        <taxon>Metazoa</taxon>
        <taxon>Spiralia</taxon>
        <taxon>Gnathifera</taxon>
        <taxon>Rotifera</taxon>
        <taxon>Eurotatoria</taxon>
        <taxon>Bdelloidea</taxon>
        <taxon>Adinetida</taxon>
        <taxon>Adinetidae</taxon>
        <taxon>Adineta</taxon>
    </lineage>
</organism>
<keyword evidence="1" id="KW-0472">Membrane</keyword>
<dbReference type="AlphaFoldDB" id="A0A814J4N0"/>
<feature type="transmembrane region" description="Helical" evidence="1">
    <location>
        <begin position="166"/>
        <end position="190"/>
    </location>
</feature>
<gene>
    <name evidence="2" type="ORF">EDS130_LOCUS2018</name>
    <name evidence="3" type="ORF">XAT740_LOCUS14730</name>
</gene>
<dbReference type="EMBL" id="CAJNOR010000891">
    <property type="protein sequence ID" value="CAF1030621.1"/>
    <property type="molecule type" value="Genomic_DNA"/>
</dbReference>
<keyword evidence="1" id="KW-1133">Transmembrane helix</keyword>
<reference evidence="3" key="1">
    <citation type="submission" date="2021-02" db="EMBL/GenBank/DDBJ databases">
        <authorList>
            <person name="Nowell W R."/>
        </authorList>
    </citation>
    <scope>NUCLEOTIDE SEQUENCE</scope>
</reference>
<keyword evidence="1" id="KW-0812">Transmembrane</keyword>
<sequence length="193" mass="21952">MTIDWPMSKDEIYGPPPAYSLYPPSSIYTIPETQIEHQERPSFSSSPPIVLTLNFTRYLLATALLHFLLGLAIIICDIQLISMNESLPFVGICTGSICIIFGIYLIIFMSHTKKSKWSLQRFKLFHIIICLLVIIALILSSINLGANACYENYFQFDQCQPTAKKLKIVLITFYAVTFAQICFTSILTFIHIR</sequence>
<dbReference type="OrthoDB" id="10036871at2759"/>
<evidence type="ECO:0000256" key="1">
    <source>
        <dbReference type="SAM" id="Phobius"/>
    </source>
</evidence>
<feature type="transmembrane region" description="Helical" evidence="1">
    <location>
        <begin position="58"/>
        <end position="81"/>
    </location>
</feature>
<feature type="transmembrane region" description="Helical" evidence="1">
    <location>
        <begin position="87"/>
        <end position="110"/>
    </location>
</feature>
<evidence type="ECO:0000313" key="3">
    <source>
        <dbReference type="EMBL" id="CAF1030621.1"/>
    </source>
</evidence>
<dbReference type="Proteomes" id="UP000663852">
    <property type="component" value="Unassembled WGS sequence"/>
</dbReference>
<comment type="caution">
    <text evidence="3">The sequence shown here is derived from an EMBL/GenBank/DDBJ whole genome shotgun (WGS) entry which is preliminary data.</text>
</comment>
<protein>
    <submittedName>
        <fullName evidence="3">Uncharacterized protein</fullName>
    </submittedName>
</protein>
<dbReference type="EMBL" id="CAJNOJ010000004">
    <property type="protein sequence ID" value="CAF0745873.1"/>
    <property type="molecule type" value="Genomic_DNA"/>
</dbReference>
<keyword evidence="4" id="KW-1185">Reference proteome</keyword>
<feature type="transmembrane region" description="Helical" evidence="1">
    <location>
        <begin position="122"/>
        <end position="146"/>
    </location>
</feature>
<evidence type="ECO:0000313" key="2">
    <source>
        <dbReference type="EMBL" id="CAF0745873.1"/>
    </source>
</evidence>
<proteinExistence type="predicted"/>